<keyword evidence="3" id="KW-1185">Reference proteome</keyword>
<reference evidence="4" key="2">
    <citation type="submission" date="2020-04" db="EMBL/GenBank/DDBJ databases">
        <authorList>
            <consortium name="NCBI Genome Project"/>
        </authorList>
    </citation>
    <scope>NUCLEOTIDE SEQUENCE</scope>
    <source>
        <strain evidence="4">CBS 304.34</strain>
    </source>
</reference>
<sequence length="510" mass="57902">MSSLSRTGHLIIDQIIRDVDFRLPPEVILRAYVHTSHFTFGFHEFDLKILVNLEHLDHPMQCHIDNRDLPRKTIDPIRVSLRELLQHKLDDDRMNLTRFDAGMIVLQMVEEATSHIQEYRQSSGQYWDLDKVKNINTLLDPKLKFKGVNLDSVQDCATHILGKTPAQIFHDILPDWRILHCENILRNDLQTNFLLNREEMRKNLSKYTYSQLKSSVPIEHRRLRGSSEASKEQLIEYLIKPRISFHGTRRDLVPSIVRCGFLKPGDVHPITKKPLIVHNGSLYGMGIYSSPDPAYAMLYSGGQSESTKTSALPGMKLIVSAVVMGRAAVIEHEDNWWSRDKPYPGADSHVSAPGNAYIVFNSAQILPCYVLHLDWTGSTAEDTQNFLLNNLSTGTQGKKRRAVAETSMAPGDVLRLKQERLARAQKFFAYGFGPVSGRNIVIEDIGDIDDDEEDYGDYQANRIDATSTQASNPWNWKLDGETAFDEYADARKGKPSKKDKAVILDDGSTW</sequence>
<reference evidence="2 4" key="1">
    <citation type="journal article" date="2020" name="Stud. Mycol.">
        <title>101 Dothideomycetes genomes: a test case for predicting lifestyles and emergence of pathogens.</title>
        <authorList>
            <person name="Haridas S."/>
            <person name="Albert R."/>
            <person name="Binder M."/>
            <person name="Bloem J."/>
            <person name="Labutti K."/>
            <person name="Salamov A."/>
            <person name="Andreopoulos B."/>
            <person name="Baker S."/>
            <person name="Barry K."/>
            <person name="Bills G."/>
            <person name="Bluhm B."/>
            <person name="Cannon C."/>
            <person name="Castanera R."/>
            <person name="Culley D."/>
            <person name="Daum C."/>
            <person name="Ezra D."/>
            <person name="Gonzalez J."/>
            <person name="Henrissat B."/>
            <person name="Kuo A."/>
            <person name="Liang C."/>
            <person name="Lipzen A."/>
            <person name="Lutzoni F."/>
            <person name="Magnuson J."/>
            <person name="Mondo S."/>
            <person name="Nolan M."/>
            <person name="Ohm R."/>
            <person name="Pangilinan J."/>
            <person name="Park H.-J."/>
            <person name="Ramirez L."/>
            <person name="Alfaro M."/>
            <person name="Sun H."/>
            <person name="Tritt A."/>
            <person name="Yoshinaga Y."/>
            <person name="Zwiers L.-H."/>
            <person name="Turgeon B."/>
            <person name="Goodwin S."/>
            <person name="Spatafora J."/>
            <person name="Crous P."/>
            <person name="Grigoriev I."/>
        </authorList>
    </citation>
    <scope>NUCLEOTIDE SEQUENCE</scope>
    <source>
        <strain evidence="2 4">CBS 304.34</strain>
    </source>
</reference>
<organism evidence="2">
    <name type="scientific">Mytilinidion resinicola</name>
    <dbReference type="NCBI Taxonomy" id="574789"/>
    <lineage>
        <taxon>Eukaryota</taxon>
        <taxon>Fungi</taxon>
        <taxon>Dikarya</taxon>
        <taxon>Ascomycota</taxon>
        <taxon>Pezizomycotina</taxon>
        <taxon>Dothideomycetes</taxon>
        <taxon>Pleosporomycetidae</taxon>
        <taxon>Mytilinidiales</taxon>
        <taxon>Mytilinidiaceae</taxon>
        <taxon>Mytilinidion</taxon>
    </lineage>
</organism>
<name>A0A6A6YEN6_9PEZI</name>
<dbReference type="Proteomes" id="UP000504636">
    <property type="component" value="Unplaced"/>
</dbReference>
<evidence type="ECO:0000256" key="1">
    <source>
        <dbReference type="SAM" id="MobiDB-lite"/>
    </source>
</evidence>
<protein>
    <recommendedName>
        <fullName evidence="5">PARP catalytic domain-containing protein</fullName>
    </recommendedName>
</protein>
<dbReference type="GeneID" id="54458917"/>
<dbReference type="EMBL" id="MU003705">
    <property type="protein sequence ID" value="KAF2807292.1"/>
    <property type="molecule type" value="Genomic_DNA"/>
</dbReference>
<dbReference type="RefSeq" id="XP_033574256.1">
    <property type="nucleotide sequence ID" value="XM_033718024.1"/>
</dbReference>
<dbReference type="Gene3D" id="3.90.228.10">
    <property type="match status" value="1"/>
</dbReference>
<dbReference type="SUPFAM" id="SSF56399">
    <property type="entry name" value="ADP-ribosylation"/>
    <property type="match status" value="1"/>
</dbReference>
<proteinExistence type="predicted"/>
<gene>
    <name evidence="2 4" type="ORF">BDZ99DRAFT_447640</name>
</gene>
<feature type="region of interest" description="Disordered" evidence="1">
    <location>
        <begin position="490"/>
        <end position="510"/>
    </location>
</feature>
<evidence type="ECO:0000313" key="3">
    <source>
        <dbReference type="Proteomes" id="UP000504636"/>
    </source>
</evidence>
<dbReference type="AlphaFoldDB" id="A0A6A6YEN6"/>
<evidence type="ECO:0008006" key="5">
    <source>
        <dbReference type="Google" id="ProtNLM"/>
    </source>
</evidence>
<accession>A0A6A6YEN6</accession>
<evidence type="ECO:0000313" key="4">
    <source>
        <dbReference type="RefSeq" id="XP_033574256.1"/>
    </source>
</evidence>
<evidence type="ECO:0000313" key="2">
    <source>
        <dbReference type="EMBL" id="KAF2807292.1"/>
    </source>
</evidence>
<dbReference type="OrthoDB" id="10256774at2759"/>
<feature type="compositionally biased region" description="Basic and acidic residues" evidence="1">
    <location>
        <begin position="490"/>
        <end position="503"/>
    </location>
</feature>
<reference evidence="4" key="3">
    <citation type="submission" date="2025-04" db="UniProtKB">
        <authorList>
            <consortium name="RefSeq"/>
        </authorList>
    </citation>
    <scope>IDENTIFICATION</scope>
    <source>
        <strain evidence="4">CBS 304.34</strain>
    </source>
</reference>